<protein>
    <recommendedName>
        <fullName evidence="2">Ancillary SecYEG translocon subunit/Cell division coordinator CpoB TPR domain-containing protein</fullName>
    </recommendedName>
</protein>
<keyword evidence="1" id="KW-1133">Transmembrane helix</keyword>
<dbReference type="InterPro" id="IPR018704">
    <property type="entry name" value="SecYEG/CpoB_TPR"/>
</dbReference>
<gene>
    <name evidence="3" type="ORF">DBW97_01940</name>
</gene>
<reference evidence="3 4" key="1">
    <citation type="journal article" date="2018" name="Microbiome">
        <title>Fine metagenomic profile of the Mediterranean stratified and mixed water columns revealed by assembly and recruitment.</title>
        <authorList>
            <person name="Haro-Moreno J.M."/>
            <person name="Lopez-Perez M."/>
            <person name="De La Torre J.R."/>
            <person name="Picazo A."/>
            <person name="Camacho A."/>
            <person name="Rodriguez-Valera F."/>
        </authorList>
    </citation>
    <scope>NUCLEOTIDE SEQUENCE [LARGE SCALE GENOMIC DNA]</scope>
    <source>
        <strain evidence="3">MED-G83</strain>
    </source>
</reference>
<dbReference type="Pfam" id="PF09976">
    <property type="entry name" value="TPR_21"/>
    <property type="match status" value="1"/>
</dbReference>
<feature type="domain" description="Ancillary SecYEG translocon subunit/Cell division coordinator CpoB TPR" evidence="2">
    <location>
        <begin position="18"/>
        <end position="196"/>
    </location>
</feature>
<evidence type="ECO:0000259" key="2">
    <source>
        <dbReference type="Pfam" id="PF09976"/>
    </source>
</evidence>
<keyword evidence="1" id="KW-0472">Membrane</keyword>
<dbReference type="EMBL" id="QOPD01000002">
    <property type="protein sequence ID" value="RCL38798.1"/>
    <property type="molecule type" value="Genomic_DNA"/>
</dbReference>
<sequence length="201" mass="23493">MIENLINFVKSRTFIYSVSGVVLLFGVLSLVNYLNDQKNQEEFLQFVEINEEFSNEAETAEDLFKRLDLEYQNFGYELITKSVLAKKALDEESFELALEIYLDINKQLKSSSIANATKNVLKEQYAENIVRLQIELDRYDDGKLFLEQTNLKSPRFYELGGDFYKSFGENELANQWYDKALDSDLNETQKNLIELKKPFDE</sequence>
<evidence type="ECO:0000256" key="1">
    <source>
        <dbReference type="SAM" id="Phobius"/>
    </source>
</evidence>
<dbReference type="Proteomes" id="UP000252147">
    <property type="component" value="Unassembled WGS sequence"/>
</dbReference>
<organism evidence="3 4">
    <name type="scientific">SAR86 cluster bacterium</name>
    <dbReference type="NCBI Taxonomy" id="2030880"/>
    <lineage>
        <taxon>Bacteria</taxon>
        <taxon>Pseudomonadati</taxon>
        <taxon>Pseudomonadota</taxon>
        <taxon>Gammaproteobacteria</taxon>
        <taxon>SAR86 cluster</taxon>
    </lineage>
</organism>
<accession>A0A368BN99</accession>
<proteinExistence type="predicted"/>
<feature type="transmembrane region" description="Helical" evidence="1">
    <location>
        <begin position="14"/>
        <end position="34"/>
    </location>
</feature>
<name>A0A368BN99_9GAMM</name>
<keyword evidence="1" id="KW-0812">Transmembrane</keyword>
<evidence type="ECO:0000313" key="3">
    <source>
        <dbReference type="EMBL" id="RCL38798.1"/>
    </source>
</evidence>
<evidence type="ECO:0000313" key="4">
    <source>
        <dbReference type="Proteomes" id="UP000252147"/>
    </source>
</evidence>
<dbReference type="AlphaFoldDB" id="A0A368BN99"/>
<comment type="caution">
    <text evidence="3">The sequence shown here is derived from an EMBL/GenBank/DDBJ whole genome shotgun (WGS) entry which is preliminary data.</text>
</comment>